<gene>
    <name evidence="3" type="ORF">ACFPPA_13670</name>
</gene>
<feature type="signal peptide" evidence="1">
    <location>
        <begin position="1"/>
        <end position="17"/>
    </location>
</feature>
<feature type="domain" description="DUF2846" evidence="2">
    <location>
        <begin position="37"/>
        <end position="118"/>
    </location>
</feature>
<dbReference type="InterPro" id="IPR022548">
    <property type="entry name" value="DUF2846"/>
</dbReference>
<dbReference type="Proteomes" id="UP001596114">
    <property type="component" value="Unassembled WGS sequence"/>
</dbReference>
<proteinExistence type="predicted"/>
<accession>A0ABW0QPR4</accession>
<dbReference type="PROSITE" id="PS51257">
    <property type="entry name" value="PROKAR_LIPOPROTEIN"/>
    <property type="match status" value="1"/>
</dbReference>
<organism evidence="3 4">
    <name type="scientific">Rhodanobacter ginsengisoli</name>
    <dbReference type="NCBI Taxonomy" id="418646"/>
    <lineage>
        <taxon>Bacteria</taxon>
        <taxon>Pseudomonadati</taxon>
        <taxon>Pseudomonadota</taxon>
        <taxon>Gammaproteobacteria</taxon>
        <taxon>Lysobacterales</taxon>
        <taxon>Rhodanobacteraceae</taxon>
        <taxon>Rhodanobacter</taxon>
    </lineage>
</organism>
<evidence type="ECO:0000256" key="1">
    <source>
        <dbReference type="SAM" id="SignalP"/>
    </source>
</evidence>
<keyword evidence="4" id="KW-1185">Reference proteome</keyword>
<keyword evidence="1" id="KW-0732">Signal</keyword>
<reference evidence="4" key="1">
    <citation type="journal article" date="2019" name="Int. J. Syst. Evol. Microbiol.">
        <title>The Global Catalogue of Microorganisms (GCM) 10K type strain sequencing project: providing services to taxonomists for standard genome sequencing and annotation.</title>
        <authorList>
            <consortium name="The Broad Institute Genomics Platform"/>
            <consortium name="The Broad Institute Genome Sequencing Center for Infectious Disease"/>
            <person name="Wu L."/>
            <person name="Ma J."/>
        </authorList>
    </citation>
    <scope>NUCLEOTIDE SEQUENCE [LARGE SCALE GENOMIC DNA]</scope>
    <source>
        <strain evidence="4">CGMCC 1.16619</strain>
    </source>
</reference>
<name>A0ABW0QPR4_9GAMM</name>
<sequence>MRILVVGLLLAAFSGCATKPFVVADASAYASQGSIYDGQATVYVMRDTSGAGMAWPANVRLDGVQKGSLRRETYVRFAATPGRHDILAHWNRLSALREVAFNSDFKSGKTYYVVIGTSFAAYAGIMQIGTNLGLVKPSVGAQLVATYHDRTPGAGQ</sequence>
<evidence type="ECO:0000313" key="3">
    <source>
        <dbReference type="EMBL" id="MFC5526785.1"/>
    </source>
</evidence>
<comment type="caution">
    <text evidence="3">The sequence shown here is derived from an EMBL/GenBank/DDBJ whole genome shotgun (WGS) entry which is preliminary data.</text>
</comment>
<protein>
    <submittedName>
        <fullName evidence="3">DUF2846 domain-containing protein</fullName>
    </submittedName>
</protein>
<evidence type="ECO:0000313" key="4">
    <source>
        <dbReference type="Proteomes" id="UP001596114"/>
    </source>
</evidence>
<dbReference type="RefSeq" id="WP_377320828.1">
    <property type="nucleotide sequence ID" value="NZ_JBHSNF010000003.1"/>
</dbReference>
<dbReference type="EMBL" id="JBHSNF010000003">
    <property type="protein sequence ID" value="MFC5526785.1"/>
    <property type="molecule type" value="Genomic_DNA"/>
</dbReference>
<dbReference type="Pfam" id="PF11008">
    <property type="entry name" value="DUF2846"/>
    <property type="match status" value="1"/>
</dbReference>
<feature type="chain" id="PRO_5046360391" evidence="1">
    <location>
        <begin position="18"/>
        <end position="156"/>
    </location>
</feature>
<evidence type="ECO:0000259" key="2">
    <source>
        <dbReference type="Pfam" id="PF11008"/>
    </source>
</evidence>